<dbReference type="InterPro" id="IPR004216">
    <property type="entry name" value="Fuc/Ara_isomerase_C"/>
</dbReference>
<keyword evidence="8" id="KW-1185">Reference proteome</keyword>
<name>A0A6L5YJI7_9FIRM</name>
<keyword evidence="3" id="KW-0464">Manganese</keyword>
<dbReference type="EMBL" id="VUMU01000007">
    <property type="protein sequence ID" value="MST58090.1"/>
    <property type="molecule type" value="Genomic_DNA"/>
</dbReference>
<dbReference type="InterPro" id="IPR003762">
    <property type="entry name" value="Lara_isomerase"/>
</dbReference>
<dbReference type="GO" id="GO:0008736">
    <property type="term" value="F:L-fucose isomerase activity"/>
    <property type="evidence" value="ECO:0007669"/>
    <property type="project" value="InterPro"/>
</dbReference>
<dbReference type="InterPro" id="IPR015888">
    <property type="entry name" value="Fuc_isomerase_C"/>
</dbReference>
<feature type="domain" description="HTH cro/C1-type" evidence="6">
    <location>
        <begin position="456"/>
        <end position="473"/>
    </location>
</feature>
<dbReference type="GO" id="GO:0046872">
    <property type="term" value="F:metal ion binding"/>
    <property type="evidence" value="ECO:0007669"/>
    <property type="project" value="UniProtKB-KW"/>
</dbReference>
<dbReference type="GO" id="GO:0008733">
    <property type="term" value="F:L-arabinose isomerase activity"/>
    <property type="evidence" value="ECO:0007669"/>
    <property type="project" value="InterPro"/>
</dbReference>
<evidence type="ECO:0000256" key="3">
    <source>
        <dbReference type="ARBA" id="ARBA00023211"/>
    </source>
</evidence>
<dbReference type="PANTHER" id="PTHR38464:SF1">
    <property type="entry name" value="L-ARABINOSE ISOMERASE"/>
    <property type="match status" value="1"/>
</dbReference>
<dbReference type="SUPFAM" id="SSF50443">
    <property type="entry name" value="FucI/AraA C-terminal domain-like"/>
    <property type="match status" value="1"/>
</dbReference>
<comment type="caution">
    <text evidence="7">The sequence shown here is derived from an EMBL/GenBank/DDBJ whole genome shotgun (WGS) entry which is preliminary data.</text>
</comment>
<dbReference type="GO" id="GO:0005829">
    <property type="term" value="C:cytosol"/>
    <property type="evidence" value="ECO:0007669"/>
    <property type="project" value="TreeGrafter"/>
</dbReference>
<gene>
    <name evidence="7" type="ORF">FYJ59_07515</name>
</gene>
<evidence type="ECO:0000313" key="7">
    <source>
        <dbReference type="EMBL" id="MST58090.1"/>
    </source>
</evidence>
<dbReference type="SUPFAM" id="SSF53743">
    <property type="entry name" value="FucI/AraA N-terminal and middle domains"/>
    <property type="match status" value="1"/>
</dbReference>
<dbReference type="RefSeq" id="WP_154496210.1">
    <property type="nucleotide sequence ID" value="NZ_VUMU01000007.1"/>
</dbReference>
<dbReference type="Gene3D" id="3.40.50.10940">
    <property type="match status" value="1"/>
</dbReference>
<protein>
    <submittedName>
        <fullName evidence="7">Arabinose isomerase</fullName>
    </submittedName>
</protein>
<reference evidence="7 8" key="1">
    <citation type="submission" date="2019-08" db="EMBL/GenBank/DDBJ databases">
        <title>In-depth cultivation of the pig gut microbiome towards novel bacterial diversity and tailored functional studies.</title>
        <authorList>
            <person name="Wylensek D."/>
            <person name="Hitch T.C.A."/>
            <person name="Clavel T."/>
        </authorList>
    </citation>
    <scope>NUCLEOTIDE SEQUENCE [LARGE SCALE GENOMIC DNA]</scope>
    <source>
        <strain evidence="7 8">WCA3-601-WT-6H</strain>
    </source>
</reference>
<dbReference type="InterPro" id="IPR001387">
    <property type="entry name" value="Cro/C1-type_HTH"/>
</dbReference>
<dbReference type="InterPro" id="IPR009015">
    <property type="entry name" value="Fucose_isomerase_N/cen_sf"/>
</dbReference>
<keyword evidence="1" id="KW-0479">Metal-binding</keyword>
<dbReference type="GO" id="GO:0006004">
    <property type="term" value="P:fucose metabolic process"/>
    <property type="evidence" value="ECO:0007669"/>
    <property type="project" value="InterPro"/>
</dbReference>
<evidence type="ECO:0000256" key="2">
    <source>
        <dbReference type="ARBA" id="ARBA00022935"/>
    </source>
</evidence>
<dbReference type="PROSITE" id="PS50943">
    <property type="entry name" value="HTH_CROC1"/>
    <property type="match status" value="1"/>
</dbReference>
<keyword evidence="5" id="KW-0119">Carbohydrate metabolism</keyword>
<evidence type="ECO:0000313" key="8">
    <source>
        <dbReference type="Proteomes" id="UP000476055"/>
    </source>
</evidence>
<dbReference type="Pfam" id="PF02952">
    <property type="entry name" value="Fucose_iso_C"/>
    <property type="match status" value="1"/>
</dbReference>
<dbReference type="Proteomes" id="UP000476055">
    <property type="component" value="Unassembled WGS sequence"/>
</dbReference>
<accession>A0A6L5YJI7</accession>
<organism evidence="7 8">
    <name type="scientific">Waltera intestinalis</name>
    <dbReference type="NCBI Taxonomy" id="2606635"/>
    <lineage>
        <taxon>Bacteria</taxon>
        <taxon>Bacillati</taxon>
        <taxon>Bacillota</taxon>
        <taxon>Clostridia</taxon>
        <taxon>Lachnospirales</taxon>
        <taxon>Lachnospiraceae</taxon>
        <taxon>Waltera</taxon>
    </lineage>
</organism>
<dbReference type="AlphaFoldDB" id="A0A6L5YJI7"/>
<proteinExistence type="predicted"/>
<dbReference type="GO" id="GO:0019569">
    <property type="term" value="P:L-arabinose catabolic process to D-xylulose 5-phosphate"/>
    <property type="evidence" value="ECO:0007669"/>
    <property type="project" value="TreeGrafter"/>
</dbReference>
<evidence type="ECO:0000256" key="4">
    <source>
        <dbReference type="ARBA" id="ARBA00023235"/>
    </source>
</evidence>
<keyword evidence="4 7" id="KW-0413">Isomerase</keyword>
<evidence type="ECO:0000259" key="6">
    <source>
        <dbReference type="PROSITE" id="PS50943"/>
    </source>
</evidence>
<keyword evidence="2" id="KW-0054">Arabinose catabolism</keyword>
<evidence type="ECO:0000256" key="5">
    <source>
        <dbReference type="ARBA" id="ARBA00023277"/>
    </source>
</evidence>
<dbReference type="PANTHER" id="PTHR38464">
    <property type="entry name" value="L-ARABINOSE ISOMERASE"/>
    <property type="match status" value="1"/>
</dbReference>
<evidence type="ECO:0000256" key="1">
    <source>
        <dbReference type="ARBA" id="ARBA00022723"/>
    </source>
</evidence>
<sequence>MLVNTKAKIGVFSIALGAYLPQFPQLVPNFEAQYEDFKKTIPNTVEIIDGGMVTTKEQAMAAGDKFRAADVDLVFLQLLTYATSYNVLPAIRDLDVPVVCINVQKKLAPDYANTDIPIWLGDLYACGAVGEAVADLERAGKRHAVITGVVEGGDPEVAAQIADWCKAAQVRRRFRQTNIAQIGRPYPGMMDLYIDETNLYNRMGLYTKQFDWEDMWAIADDITDTEAIKAKAQDIIDTFEVEGGATAEDEDIMDMAKHVLAFEQWAKDEDLSMIASHYAGKAQGVAGKLDSMLIPAFSMLIKQGTACAVEGDMKVAMAMSILKTISGMGQLSEMYSIDFNEDICIIGHSGSGDADISLAHKPTMKIVKVFHGKVGGGYLTQFYPPVGPVTYLAITQDKDGNFKFVVAEGENQPGPIFTFGDTNMRTKFSIPCREFVNRWSEAGPTHHMAAAAGRHIDTILKVAKILNVPVDVITR</sequence>
<dbReference type="InterPro" id="IPR038583">
    <property type="entry name" value="AraA_N_sf"/>
</dbReference>